<feature type="region of interest" description="Disordered" evidence="1">
    <location>
        <begin position="386"/>
        <end position="420"/>
    </location>
</feature>
<dbReference type="Proteomes" id="UP001345219">
    <property type="component" value="Chromosome 15"/>
</dbReference>
<protein>
    <recommendedName>
        <fullName evidence="2">C2 domain-containing protein</fullName>
    </recommendedName>
</protein>
<dbReference type="InterPro" id="IPR000008">
    <property type="entry name" value="C2_dom"/>
</dbReference>
<dbReference type="InterPro" id="IPR035892">
    <property type="entry name" value="C2_domain_sf"/>
</dbReference>
<dbReference type="SMART" id="SM00239">
    <property type="entry name" value="C2"/>
    <property type="match status" value="1"/>
</dbReference>
<dbReference type="AlphaFoldDB" id="A0AAN7K1Y4"/>
<keyword evidence="4" id="KW-1185">Reference proteome</keyword>
<evidence type="ECO:0000313" key="3">
    <source>
        <dbReference type="EMBL" id="KAK4757812.1"/>
    </source>
</evidence>
<sequence length="456" mass="49539">MSSIILNPFQLLELNIISAQDLAPVTRSMRTYAVAWVHPDRKLSTRVDSEGRDNPTWNDKFVFRVDDEFLTSDTSGVMIEIYATSHWFKDKLVGMVRILVGNLVPSPPARPFRSQQHYKGMRFAALQVRRPSGRPQGILNIGLGVLDSSMRSMPLYRQLSTSAVGYLNLMGEQNPYYHDHSHHHHQPNEILPKAAAKPELRRTKSDASSMQAAPVRMLKRRVSFREQPNSVINASTVLSYSVLGKGRIKKGTSTMPGSMVNVPAAFAFAGPKDKKGSSEVASVSLMAADNNAGNGNGNALVNLALQGFEAAAVSKPPQPGKAYITESELGPSPSEVAAAVAAKLKQHRMQRDSSAVAAWSLNERDEGLQSKLERWRKELPPMFDRGYSTLPSSRGNREDSASKMNSSIVGGGKGSWRSPKRTEGGGLFSCVSNICGCECSIVCGQGSGSSSAAFET</sequence>
<dbReference type="PROSITE" id="PS50004">
    <property type="entry name" value="C2"/>
    <property type="match status" value="1"/>
</dbReference>
<organism evidence="3 4">
    <name type="scientific">Trapa incisa</name>
    <dbReference type="NCBI Taxonomy" id="236973"/>
    <lineage>
        <taxon>Eukaryota</taxon>
        <taxon>Viridiplantae</taxon>
        <taxon>Streptophyta</taxon>
        <taxon>Embryophyta</taxon>
        <taxon>Tracheophyta</taxon>
        <taxon>Spermatophyta</taxon>
        <taxon>Magnoliopsida</taxon>
        <taxon>eudicotyledons</taxon>
        <taxon>Gunneridae</taxon>
        <taxon>Pentapetalae</taxon>
        <taxon>rosids</taxon>
        <taxon>malvids</taxon>
        <taxon>Myrtales</taxon>
        <taxon>Lythraceae</taxon>
        <taxon>Trapa</taxon>
    </lineage>
</organism>
<gene>
    <name evidence="3" type="ORF">SAY87_019113</name>
</gene>
<accession>A0AAN7K1Y4</accession>
<name>A0AAN7K1Y4_9MYRT</name>
<evidence type="ECO:0000313" key="4">
    <source>
        <dbReference type="Proteomes" id="UP001345219"/>
    </source>
</evidence>
<dbReference type="SUPFAM" id="SSF49562">
    <property type="entry name" value="C2 domain (Calcium/lipid-binding domain, CaLB)"/>
    <property type="match status" value="1"/>
</dbReference>
<comment type="caution">
    <text evidence="3">The sequence shown here is derived from an EMBL/GenBank/DDBJ whole genome shotgun (WGS) entry which is preliminary data.</text>
</comment>
<dbReference type="GO" id="GO:0006952">
    <property type="term" value="P:defense response"/>
    <property type="evidence" value="ECO:0007669"/>
    <property type="project" value="InterPro"/>
</dbReference>
<dbReference type="CDD" id="cd04051">
    <property type="entry name" value="C2_SRC2_like"/>
    <property type="match status" value="1"/>
</dbReference>
<evidence type="ECO:0000259" key="2">
    <source>
        <dbReference type="PROSITE" id="PS50004"/>
    </source>
</evidence>
<dbReference type="Pfam" id="PF00168">
    <property type="entry name" value="C2"/>
    <property type="match status" value="1"/>
</dbReference>
<dbReference type="PANTHER" id="PTHR32246">
    <property type="entry name" value="INGRESSION PROTEIN FIC1"/>
    <property type="match status" value="1"/>
</dbReference>
<feature type="domain" description="C2" evidence="2">
    <location>
        <begin position="1"/>
        <end position="114"/>
    </location>
</feature>
<evidence type="ECO:0000256" key="1">
    <source>
        <dbReference type="SAM" id="MobiDB-lite"/>
    </source>
</evidence>
<dbReference type="PANTHER" id="PTHR32246:SF143">
    <property type="entry name" value="CALCIUM-DEPENDENT LIPID-BINDING (CALB DOMAIN) FAMILY PROTEIN"/>
    <property type="match status" value="1"/>
</dbReference>
<dbReference type="Gene3D" id="2.60.40.150">
    <property type="entry name" value="C2 domain"/>
    <property type="match status" value="1"/>
</dbReference>
<reference evidence="3 4" key="1">
    <citation type="journal article" date="2023" name="Hortic Res">
        <title>Pangenome of water caltrop reveals structural variations and asymmetric subgenome divergence after allopolyploidization.</title>
        <authorList>
            <person name="Zhang X."/>
            <person name="Chen Y."/>
            <person name="Wang L."/>
            <person name="Yuan Y."/>
            <person name="Fang M."/>
            <person name="Shi L."/>
            <person name="Lu R."/>
            <person name="Comes H.P."/>
            <person name="Ma Y."/>
            <person name="Chen Y."/>
            <person name="Huang G."/>
            <person name="Zhou Y."/>
            <person name="Zheng Z."/>
            <person name="Qiu Y."/>
        </authorList>
    </citation>
    <scope>NUCLEOTIDE SEQUENCE [LARGE SCALE GENOMIC DNA]</scope>
    <source>
        <tissue evidence="3">Roots</tissue>
    </source>
</reference>
<proteinExistence type="predicted"/>
<dbReference type="InterPro" id="IPR044750">
    <property type="entry name" value="C2_SRC2/BAP"/>
</dbReference>
<dbReference type="EMBL" id="JAXIOK010000012">
    <property type="protein sequence ID" value="KAK4757812.1"/>
    <property type="molecule type" value="Genomic_DNA"/>
</dbReference>